<dbReference type="PANTHER" id="PTHR48182">
    <property type="entry name" value="PROTEIN SERAC1"/>
    <property type="match status" value="1"/>
</dbReference>
<evidence type="ECO:0000259" key="10">
    <source>
        <dbReference type="Pfam" id="PF05057"/>
    </source>
</evidence>
<feature type="region of interest" description="Disordered" evidence="8">
    <location>
        <begin position="16"/>
        <end position="36"/>
    </location>
</feature>
<evidence type="ECO:0000256" key="4">
    <source>
        <dbReference type="ARBA" id="ARBA00007920"/>
    </source>
</evidence>
<dbReference type="InterPro" id="IPR002182">
    <property type="entry name" value="NB-ARC"/>
</dbReference>
<evidence type="ECO:0000256" key="1">
    <source>
        <dbReference type="ARBA" id="ARBA00004173"/>
    </source>
</evidence>
<dbReference type="InterPro" id="IPR011990">
    <property type="entry name" value="TPR-like_helical_dom_sf"/>
</dbReference>
<dbReference type="InterPro" id="IPR052374">
    <property type="entry name" value="SERAC1"/>
</dbReference>
<dbReference type="Pfam" id="PF05057">
    <property type="entry name" value="DUF676"/>
    <property type="match status" value="1"/>
</dbReference>
<gene>
    <name evidence="11" type="ORF">EKO27_g7132</name>
</gene>
<dbReference type="GO" id="GO:0043531">
    <property type="term" value="F:ADP binding"/>
    <property type="evidence" value="ECO:0007669"/>
    <property type="project" value="InterPro"/>
</dbReference>
<accession>A0A439D159</accession>
<protein>
    <recommendedName>
        <fullName evidence="13">NB-ARC domain-containing protein</fullName>
    </recommendedName>
</protein>
<evidence type="ECO:0000313" key="11">
    <source>
        <dbReference type="EMBL" id="RWA07971.1"/>
    </source>
</evidence>
<reference evidence="11 12" key="1">
    <citation type="submission" date="2018-12" db="EMBL/GenBank/DDBJ databases">
        <title>Draft genome sequence of Xylaria grammica IHI A82.</title>
        <authorList>
            <person name="Buettner E."/>
            <person name="Kellner H."/>
        </authorList>
    </citation>
    <scope>NUCLEOTIDE SEQUENCE [LARGE SCALE GENOMIC DNA]</scope>
    <source>
        <strain evidence="11 12">IHI A82</strain>
    </source>
</reference>
<dbReference type="SUPFAM" id="SSF52540">
    <property type="entry name" value="P-loop containing nucleoside triphosphate hydrolases"/>
    <property type="match status" value="1"/>
</dbReference>
<dbReference type="GO" id="GO:0016020">
    <property type="term" value="C:membrane"/>
    <property type="evidence" value="ECO:0007669"/>
    <property type="project" value="UniProtKB-SubCell"/>
</dbReference>
<name>A0A439D159_9PEZI</name>
<dbReference type="InterPro" id="IPR029058">
    <property type="entry name" value="AB_hydrolase_fold"/>
</dbReference>
<sequence length="1200" mass="135634">MSREVRFRSLFKKRGNKGKEIAQDAGVGEGDSQGRATPMESYGLFPFPERAREAQREHNPVDVDARPVDIIAVHGLGGSWMETWTATPSGAIWLRDRLPQILTPINVHPRVLAFGYDSAYIFSTSHSDIDDCARSLLNRIQMARVTDESKKAPIIFIAHSMGALVVQQAINIAHTDQEYFDDVLTNARGFVFLASPLHGSDAAWWAKIGSQVLKALTVNTVGNSSYPTALKRNSKVWLRISRDFVQRGKNLTFRSFYETERIAGQIIVDEASARLNWPNEKVFPLPGSNHRTICKFAPEEDQRFGPVGHAVLEVIQKALKVRAVDQRELHVELLDMMLFKNERLASALLVASDLLLEEQEALVPSEVNSRVISDLPVSTPTFFGRSAEMEEISTTLDPNKAGMKGIILYGIGGAGKTQLILHYIQQTKDKYDAIFWIDSQTQDQVLNSFADADALISKSWRSKDLPNPSTGNNVRLRVLSRLRSTLYRNWLLILDSADDPGKINYLEIVPQECQHGSIIISSTMIGIVDIFQPCGFSGIEIDVLDPKSSTELLIRKAMPALDLTQVNYRPEVTQDISKIAKELNFIPLALEHGAMLLRKKVLRPDNFISQYRTRYEALMGHVPKRGDVLHRTRSMSILFGMLYSYIEKESPGAAHLLQFLAILGPSTIPVSIIVHLASYKVPGLTSNNPIIHMDEVSTRSSLVFLEDICLLKMKSTTDGFSQSLQIHRSICQWVMSMVKADQESRILFTALGVGDFQCSQKLSLDWPMCKPYGDSQLFVPMIDRMLSKIEEFKPPKEMLLPGYELAPLYFRVARDFGYVYFCQGRYQEAKALLSEAECYQDASKVELRGDSVDILPIVFCLATTHYKLGELAEASKYFKAAKAHANNDAELHSIDRRLDQVTERLRVFQHHHDSAVTGAQGHKLERRSTQGYDAQAGHVHLGESGDEIGAQPQNIRMLERWIEVRRNSVPLSDPERLWYEDSLARAYFNNREYAKAIKGLKPIIAVLEETLPAKDMNRLDDKFLLAIAYYYNEQYIEAIEVLNPVVTICREILPAGDPKRLRNEFVLAMAYLHNEQYIKVIELSKSVVAVRQETLPAEDPKRLDCETVLAMAYLQNEQYIEAIELFKPVVAVLREMLRAGDPKRLECEFYLSTAYCGNGQYAEAFQILEPLVAIRREILPACDPDRKASEYLFTQVYREL</sequence>
<dbReference type="Gene3D" id="3.40.50.1820">
    <property type="entry name" value="alpha/beta hydrolase"/>
    <property type="match status" value="1"/>
</dbReference>
<dbReference type="EMBL" id="RYZI01000226">
    <property type="protein sequence ID" value="RWA07971.1"/>
    <property type="molecule type" value="Genomic_DNA"/>
</dbReference>
<dbReference type="InterPro" id="IPR027417">
    <property type="entry name" value="P-loop_NTPase"/>
</dbReference>
<evidence type="ECO:0000256" key="6">
    <source>
        <dbReference type="ARBA" id="ARBA00023128"/>
    </source>
</evidence>
<dbReference type="SUPFAM" id="SSF48452">
    <property type="entry name" value="TPR-like"/>
    <property type="match status" value="2"/>
</dbReference>
<dbReference type="InterPro" id="IPR007751">
    <property type="entry name" value="DUF676_lipase-like"/>
</dbReference>
<evidence type="ECO:0000256" key="2">
    <source>
        <dbReference type="ARBA" id="ARBA00004240"/>
    </source>
</evidence>
<keyword evidence="5" id="KW-0256">Endoplasmic reticulum</keyword>
<evidence type="ECO:0000256" key="7">
    <source>
        <dbReference type="ARBA" id="ARBA00023136"/>
    </source>
</evidence>
<proteinExistence type="inferred from homology"/>
<dbReference type="SUPFAM" id="SSF53474">
    <property type="entry name" value="alpha/beta-Hydrolases"/>
    <property type="match status" value="1"/>
</dbReference>
<dbReference type="Proteomes" id="UP000286045">
    <property type="component" value="Unassembled WGS sequence"/>
</dbReference>
<comment type="caution">
    <text evidence="11">The sequence shown here is derived from an EMBL/GenBank/DDBJ whole genome shotgun (WGS) entry which is preliminary data.</text>
</comment>
<comment type="subcellular location">
    <subcellularLocation>
        <location evidence="2">Endoplasmic reticulum</location>
    </subcellularLocation>
    <subcellularLocation>
        <location evidence="3">Membrane</location>
    </subcellularLocation>
    <subcellularLocation>
        <location evidence="1">Mitochondrion</location>
    </subcellularLocation>
</comment>
<dbReference type="Gene3D" id="3.40.50.300">
    <property type="entry name" value="P-loop containing nucleotide triphosphate hydrolases"/>
    <property type="match status" value="1"/>
</dbReference>
<keyword evidence="12" id="KW-1185">Reference proteome</keyword>
<dbReference type="Gene3D" id="1.25.40.10">
    <property type="entry name" value="Tetratricopeptide repeat domain"/>
    <property type="match status" value="2"/>
</dbReference>
<evidence type="ECO:0000256" key="8">
    <source>
        <dbReference type="SAM" id="MobiDB-lite"/>
    </source>
</evidence>
<dbReference type="GO" id="GO:0005783">
    <property type="term" value="C:endoplasmic reticulum"/>
    <property type="evidence" value="ECO:0007669"/>
    <property type="project" value="UniProtKB-SubCell"/>
</dbReference>
<dbReference type="PANTHER" id="PTHR48182:SF2">
    <property type="entry name" value="PROTEIN SERAC1"/>
    <property type="match status" value="1"/>
</dbReference>
<evidence type="ECO:0000256" key="3">
    <source>
        <dbReference type="ARBA" id="ARBA00004370"/>
    </source>
</evidence>
<keyword evidence="7" id="KW-0472">Membrane</keyword>
<dbReference type="Pfam" id="PF00931">
    <property type="entry name" value="NB-ARC"/>
    <property type="match status" value="1"/>
</dbReference>
<feature type="domain" description="NB-ARC" evidence="9">
    <location>
        <begin position="387"/>
        <end position="560"/>
    </location>
</feature>
<comment type="similarity">
    <text evidence="4">Belongs to the putative lipase ROG1 family.</text>
</comment>
<dbReference type="Pfam" id="PF13374">
    <property type="entry name" value="TPR_10"/>
    <property type="match status" value="1"/>
</dbReference>
<evidence type="ECO:0000313" key="12">
    <source>
        <dbReference type="Proteomes" id="UP000286045"/>
    </source>
</evidence>
<dbReference type="AlphaFoldDB" id="A0A439D159"/>
<keyword evidence="6" id="KW-0496">Mitochondrion</keyword>
<evidence type="ECO:0000256" key="5">
    <source>
        <dbReference type="ARBA" id="ARBA00022824"/>
    </source>
</evidence>
<organism evidence="11 12">
    <name type="scientific">Xylaria grammica</name>
    <dbReference type="NCBI Taxonomy" id="363999"/>
    <lineage>
        <taxon>Eukaryota</taxon>
        <taxon>Fungi</taxon>
        <taxon>Dikarya</taxon>
        <taxon>Ascomycota</taxon>
        <taxon>Pezizomycotina</taxon>
        <taxon>Sordariomycetes</taxon>
        <taxon>Xylariomycetidae</taxon>
        <taxon>Xylariales</taxon>
        <taxon>Xylariaceae</taxon>
        <taxon>Xylaria</taxon>
    </lineage>
</organism>
<dbReference type="GO" id="GO:0005739">
    <property type="term" value="C:mitochondrion"/>
    <property type="evidence" value="ECO:0007669"/>
    <property type="project" value="UniProtKB-SubCell"/>
</dbReference>
<evidence type="ECO:0008006" key="13">
    <source>
        <dbReference type="Google" id="ProtNLM"/>
    </source>
</evidence>
<feature type="domain" description="DUF676" evidence="10">
    <location>
        <begin position="119"/>
        <end position="217"/>
    </location>
</feature>
<evidence type="ECO:0000259" key="9">
    <source>
        <dbReference type="Pfam" id="PF00931"/>
    </source>
</evidence>